<protein>
    <submittedName>
        <fullName evidence="2">Uncharacterized protein</fullName>
    </submittedName>
</protein>
<dbReference type="AlphaFoldDB" id="A0AAW9K4S8"/>
<evidence type="ECO:0000313" key="3">
    <source>
        <dbReference type="Proteomes" id="UP001290462"/>
    </source>
</evidence>
<evidence type="ECO:0000256" key="1">
    <source>
        <dbReference type="SAM" id="MobiDB-lite"/>
    </source>
</evidence>
<name>A0AAW9K4S8_CARML</name>
<dbReference type="RefSeq" id="WP_322809400.1">
    <property type="nucleotide sequence ID" value="NZ_JAVBVO010000004.1"/>
</dbReference>
<sequence length="128" mass="15431">MKYILMGFSITCLIFILFQPKASAVKFEENKHKQKTNEYSKLQVISVEKSLDVAERTEKKERLDSVGKWRDKNMENSKNKEKRKRIKKSPNEAKMSILKKISNIWFRRMYCKVKKFLEKIGWSWYQSE</sequence>
<dbReference type="Proteomes" id="UP001290462">
    <property type="component" value="Unassembled WGS sequence"/>
</dbReference>
<evidence type="ECO:0000313" key="2">
    <source>
        <dbReference type="EMBL" id="MDZ5759736.1"/>
    </source>
</evidence>
<organism evidence="2 3">
    <name type="scientific">Carnobacterium maltaromaticum</name>
    <name type="common">Carnobacterium piscicola</name>
    <dbReference type="NCBI Taxonomy" id="2751"/>
    <lineage>
        <taxon>Bacteria</taxon>
        <taxon>Bacillati</taxon>
        <taxon>Bacillota</taxon>
        <taxon>Bacilli</taxon>
        <taxon>Lactobacillales</taxon>
        <taxon>Carnobacteriaceae</taxon>
        <taxon>Carnobacterium</taxon>
    </lineage>
</organism>
<feature type="region of interest" description="Disordered" evidence="1">
    <location>
        <begin position="65"/>
        <end position="91"/>
    </location>
</feature>
<feature type="compositionally biased region" description="Basic and acidic residues" evidence="1">
    <location>
        <begin position="65"/>
        <end position="79"/>
    </location>
</feature>
<proteinExistence type="predicted"/>
<comment type="caution">
    <text evidence="2">The sequence shown here is derived from an EMBL/GenBank/DDBJ whole genome shotgun (WGS) entry which is preliminary data.</text>
</comment>
<dbReference type="EMBL" id="JAVBVO010000004">
    <property type="protein sequence ID" value="MDZ5759736.1"/>
    <property type="molecule type" value="Genomic_DNA"/>
</dbReference>
<gene>
    <name evidence="2" type="ORF">RAK27_13825</name>
</gene>
<accession>A0AAW9K4S8</accession>
<reference evidence="2" key="1">
    <citation type="submission" date="2023-08" db="EMBL/GenBank/DDBJ databases">
        <title>Genomic characterization of piscicolin 126 produced by Carnobacterium maltaromaticum CM22 strain isolated from salmon (Salmo salar).</title>
        <authorList>
            <person name="Gonzalez-Gragera E."/>
            <person name="Garcia-Lopez J.D."/>
            <person name="Teso-Perez C."/>
            <person name="Gimenez-Hernandez I."/>
            <person name="Peralta-Sanchez J.M."/>
            <person name="Valdivia E."/>
            <person name="Montalban-Lopez M."/>
            <person name="Martin-Platero A.M."/>
            <person name="Banos A."/>
            <person name="Martinez-Bueno M."/>
        </authorList>
    </citation>
    <scope>NUCLEOTIDE SEQUENCE</scope>
    <source>
        <strain evidence="2">CM22</strain>
    </source>
</reference>